<evidence type="ECO:0000256" key="2">
    <source>
        <dbReference type="ARBA" id="ARBA00023125"/>
    </source>
</evidence>
<dbReference type="PANTHER" id="PTHR24340">
    <property type="entry name" value="HOMEOBOX PROTEIN NKX"/>
    <property type="match status" value="1"/>
</dbReference>
<dbReference type="CDD" id="cd00086">
    <property type="entry name" value="homeodomain"/>
    <property type="match status" value="1"/>
</dbReference>
<feature type="compositionally biased region" description="Low complexity" evidence="7">
    <location>
        <begin position="424"/>
        <end position="445"/>
    </location>
</feature>
<dbReference type="PROSITE" id="PS50071">
    <property type="entry name" value="HOMEOBOX_2"/>
    <property type="match status" value="1"/>
</dbReference>
<feature type="compositionally biased region" description="Polar residues" evidence="7">
    <location>
        <begin position="446"/>
        <end position="455"/>
    </location>
</feature>
<evidence type="ECO:0000313" key="10">
    <source>
        <dbReference type="Proteomes" id="UP001148786"/>
    </source>
</evidence>
<dbReference type="InterPro" id="IPR017970">
    <property type="entry name" value="Homeobox_CS"/>
</dbReference>
<keyword evidence="10" id="KW-1185">Reference proteome</keyword>
<comment type="subcellular location">
    <subcellularLocation>
        <location evidence="1 5 6">Nucleus</location>
    </subcellularLocation>
</comment>
<dbReference type="GO" id="GO:0000981">
    <property type="term" value="F:DNA-binding transcription factor activity, RNA polymerase II-specific"/>
    <property type="evidence" value="ECO:0007669"/>
    <property type="project" value="InterPro"/>
</dbReference>
<evidence type="ECO:0000256" key="4">
    <source>
        <dbReference type="ARBA" id="ARBA00023242"/>
    </source>
</evidence>
<organism evidence="9 10">
    <name type="scientific">Agrocybe chaxingu</name>
    <dbReference type="NCBI Taxonomy" id="84603"/>
    <lineage>
        <taxon>Eukaryota</taxon>
        <taxon>Fungi</taxon>
        <taxon>Dikarya</taxon>
        <taxon>Basidiomycota</taxon>
        <taxon>Agaricomycotina</taxon>
        <taxon>Agaricomycetes</taxon>
        <taxon>Agaricomycetidae</taxon>
        <taxon>Agaricales</taxon>
        <taxon>Agaricineae</taxon>
        <taxon>Strophariaceae</taxon>
        <taxon>Agrocybe</taxon>
    </lineage>
</organism>
<evidence type="ECO:0000313" key="9">
    <source>
        <dbReference type="EMBL" id="KAJ3516076.1"/>
    </source>
</evidence>
<dbReference type="Gene3D" id="1.10.10.60">
    <property type="entry name" value="Homeodomain-like"/>
    <property type="match status" value="1"/>
</dbReference>
<dbReference type="GO" id="GO:0005634">
    <property type="term" value="C:nucleus"/>
    <property type="evidence" value="ECO:0007669"/>
    <property type="project" value="UniProtKB-SubCell"/>
</dbReference>
<dbReference type="AlphaFoldDB" id="A0A9W8N0B2"/>
<keyword evidence="2 5" id="KW-0238">DNA-binding</keyword>
<dbReference type="Pfam" id="PF00046">
    <property type="entry name" value="Homeodomain"/>
    <property type="match status" value="1"/>
</dbReference>
<keyword evidence="4 5" id="KW-0539">Nucleus</keyword>
<evidence type="ECO:0000256" key="7">
    <source>
        <dbReference type="SAM" id="MobiDB-lite"/>
    </source>
</evidence>
<dbReference type="InterPro" id="IPR001356">
    <property type="entry name" value="HD"/>
</dbReference>
<comment type="caution">
    <text evidence="9">The sequence shown here is derived from an EMBL/GenBank/DDBJ whole genome shotgun (WGS) entry which is preliminary data.</text>
</comment>
<dbReference type="OrthoDB" id="6159439at2759"/>
<dbReference type="InterPro" id="IPR050394">
    <property type="entry name" value="Homeobox_NK-like"/>
</dbReference>
<feature type="compositionally biased region" description="Polar residues" evidence="7">
    <location>
        <begin position="370"/>
        <end position="385"/>
    </location>
</feature>
<dbReference type="GO" id="GO:0000978">
    <property type="term" value="F:RNA polymerase II cis-regulatory region sequence-specific DNA binding"/>
    <property type="evidence" value="ECO:0007669"/>
    <property type="project" value="TreeGrafter"/>
</dbReference>
<dbReference type="GO" id="GO:0030154">
    <property type="term" value="P:cell differentiation"/>
    <property type="evidence" value="ECO:0007669"/>
    <property type="project" value="TreeGrafter"/>
</dbReference>
<feature type="compositionally biased region" description="Basic and acidic residues" evidence="7">
    <location>
        <begin position="248"/>
        <end position="263"/>
    </location>
</feature>
<evidence type="ECO:0000256" key="6">
    <source>
        <dbReference type="RuleBase" id="RU000682"/>
    </source>
</evidence>
<dbReference type="Proteomes" id="UP001148786">
    <property type="component" value="Unassembled WGS sequence"/>
</dbReference>
<feature type="region of interest" description="Disordered" evidence="7">
    <location>
        <begin position="242"/>
        <end position="263"/>
    </location>
</feature>
<name>A0A9W8N0B2_9AGAR</name>
<evidence type="ECO:0000256" key="1">
    <source>
        <dbReference type="ARBA" id="ARBA00004123"/>
    </source>
</evidence>
<dbReference type="PROSITE" id="PS00027">
    <property type="entry name" value="HOMEOBOX_1"/>
    <property type="match status" value="1"/>
</dbReference>
<keyword evidence="3 5" id="KW-0371">Homeobox</keyword>
<sequence>MSRRELLQRIALSTEKFFSEFGDKLPKRQTPIASTSTSIPAPPLDLTRLTSRFHAEIKRHKLVPQIKQLAITKASDLEALYQRTYATACLRLKATAKSDRDPYLLEVLRHFRSTLENFYSQQDLPRLLEDISNANVKFCRLRDSSIGISQPKDRPAFNHQCTPLLESYFESNPYPSLADRQLLARKTQMTPRQIEVWFQNHRNRSKQPDLLRKCKGTRLLQDPTTALLESLIGSSNIVKDQSLEVTNEDDRAPAPRSNTLEHDPFNSAAPPHAFPTVFSDSNLHNPFPSEGGIFKFTPPIWARRPAAIPIQRGATTTVDELVNMFSTSLVIREGSSRRHPARKAVTPWFLHRITVPPSAPLPAFIRNASTSHPSHAVSPQLSQTGVPKHRKQAALSMRRIPTVFSPCHPFSSCASSADPWGSRTASSSSTASSASDSSSASDASAQQPATPHQSPASPPSNIMFMQDEFAAFGELFSSGHDHLLLDPDLQSSFGFPDPVKPDSCGINPLLTMPVPIFAYS</sequence>
<feature type="region of interest" description="Disordered" evidence="7">
    <location>
        <begin position="414"/>
        <end position="461"/>
    </location>
</feature>
<evidence type="ECO:0000259" key="8">
    <source>
        <dbReference type="PROSITE" id="PS50071"/>
    </source>
</evidence>
<dbReference type="InterPro" id="IPR009057">
    <property type="entry name" value="Homeodomain-like_sf"/>
</dbReference>
<proteinExistence type="predicted"/>
<dbReference type="SMART" id="SM00389">
    <property type="entry name" value="HOX"/>
    <property type="match status" value="1"/>
</dbReference>
<dbReference type="EMBL" id="JANKHO010000068">
    <property type="protein sequence ID" value="KAJ3516076.1"/>
    <property type="molecule type" value="Genomic_DNA"/>
</dbReference>
<feature type="DNA-binding region" description="Homeobox" evidence="5">
    <location>
        <begin position="150"/>
        <end position="209"/>
    </location>
</feature>
<accession>A0A9W8N0B2</accession>
<evidence type="ECO:0000256" key="3">
    <source>
        <dbReference type="ARBA" id="ARBA00023155"/>
    </source>
</evidence>
<evidence type="ECO:0000256" key="5">
    <source>
        <dbReference type="PROSITE-ProRule" id="PRU00108"/>
    </source>
</evidence>
<protein>
    <recommendedName>
        <fullName evidence="8">Homeobox domain-containing protein</fullName>
    </recommendedName>
</protein>
<reference evidence="9" key="1">
    <citation type="submission" date="2022-07" db="EMBL/GenBank/DDBJ databases">
        <title>Genome Sequence of Agrocybe chaxingu.</title>
        <authorList>
            <person name="Buettner E."/>
        </authorList>
    </citation>
    <scope>NUCLEOTIDE SEQUENCE</scope>
    <source>
        <strain evidence="9">MP-N11</strain>
    </source>
</reference>
<dbReference type="SUPFAM" id="SSF46689">
    <property type="entry name" value="Homeodomain-like"/>
    <property type="match status" value="1"/>
</dbReference>
<feature type="region of interest" description="Disordered" evidence="7">
    <location>
        <begin position="370"/>
        <end position="394"/>
    </location>
</feature>
<gene>
    <name evidence="9" type="ORF">NLJ89_g1337</name>
</gene>
<feature type="domain" description="Homeobox" evidence="8">
    <location>
        <begin position="148"/>
        <end position="208"/>
    </location>
</feature>